<dbReference type="PANTHER" id="PTHR30037">
    <property type="entry name" value="DNA-3-METHYLADENINE GLYCOSYLASE 1"/>
    <property type="match status" value="1"/>
</dbReference>
<dbReference type="InterPro" id="IPR052891">
    <property type="entry name" value="DNA-3mA_glycosylase"/>
</dbReference>
<comment type="caution">
    <text evidence="1">The sequence shown here is derived from an EMBL/GenBank/DDBJ whole genome shotgun (WGS) entry which is preliminary data.</text>
</comment>
<dbReference type="InterPro" id="IPR011257">
    <property type="entry name" value="DNA_glycosylase"/>
</dbReference>
<dbReference type="Pfam" id="PF03352">
    <property type="entry name" value="Adenine_glyco"/>
    <property type="match status" value="1"/>
</dbReference>
<keyword evidence="2" id="KW-1185">Reference proteome</keyword>
<proteinExistence type="predicted"/>
<sequence length="193" mass="21208">MGRVQDLLTGEDGLPRCGWAGTTGDYAEYHDQEWGRTLHGDDALFERLSLEGFQAGLAWITVLRKREAFRTAFKNFQIDAVAALTKADVEDLLANPGIIRSRAKIESAIHNAHIVRDLPDGLDAFLWSFAPTATRRRPKSFSQVPTQTPESTAMAKSLKKNGVKFIGPTSAYALMQATGMVDDHLAGCFRAAK</sequence>
<organism evidence="1 2">
    <name type="scientific">Catenulispora pinistramenti</name>
    <dbReference type="NCBI Taxonomy" id="2705254"/>
    <lineage>
        <taxon>Bacteria</taxon>
        <taxon>Bacillati</taxon>
        <taxon>Actinomycetota</taxon>
        <taxon>Actinomycetes</taxon>
        <taxon>Catenulisporales</taxon>
        <taxon>Catenulisporaceae</taxon>
        <taxon>Catenulispora</taxon>
    </lineage>
</organism>
<dbReference type="Proteomes" id="UP000730482">
    <property type="component" value="Unassembled WGS sequence"/>
</dbReference>
<gene>
    <name evidence="1" type="ORF">KGQ19_39075</name>
</gene>
<accession>A0ABS5L3F6</accession>
<dbReference type="SUPFAM" id="SSF48150">
    <property type="entry name" value="DNA-glycosylase"/>
    <property type="match status" value="1"/>
</dbReference>
<protein>
    <submittedName>
        <fullName evidence="1">DNA-3-methyladenine glycosylase I</fullName>
    </submittedName>
</protein>
<dbReference type="InterPro" id="IPR005019">
    <property type="entry name" value="Adenine_glyco"/>
</dbReference>
<dbReference type="PANTHER" id="PTHR30037:SF4">
    <property type="entry name" value="DNA-3-METHYLADENINE GLYCOSYLASE I"/>
    <property type="match status" value="1"/>
</dbReference>
<dbReference type="Gene3D" id="1.10.340.30">
    <property type="entry name" value="Hypothetical protein, domain 2"/>
    <property type="match status" value="1"/>
</dbReference>
<reference evidence="1 2" key="1">
    <citation type="submission" date="2020-02" db="EMBL/GenBank/DDBJ databases">
        <title>Acidophilic actinobacteria isolated from forest soil.</title>
        <authorList>
            <person name="Golinska P."/>
        </authorList>
    </citation>
    <scope>NUCLEOTIDE SEQUENCE [LARGE SCALE GENOMIC DNA]</scope>
    <source>
        <strain evidence="1 2">NL8</strain>
    </source>
</reference>
<name>A0ABS5L3F6_9ACTN</name>
<evidence type="ECO:0000313" key="2">
    <source>
        <dbReference type="Proteomes" id="UP000730482"/>
    </source>
</evidence>
<evidence type="ECO:0000313" key="1">
    <source>
        <dbReference type="EMBL" id="MBS2552873.1"/>
    </source>
</evidence>
<dbReference type="EMBL" id="JAAFYZ010000216">
    <property type="protein sequence ID" value="MBS2552873.1"/>
    <property type="molecule type" value="Genomic_DNA"/>
</dbReference>